<dbReference type="InterPro" id="IPR009045">
    <property type="entry name" value="Zn_M74/Hedgehog-like"/>
</dbReference>
<name>A0A848NWZ7_9RALS</name>
<accession>A0A848NWZ7</accession>
<organism evidence="1 2">
    <name type="scientific">Ralstonia insidiosa</name>
    <dbReference type="NCBI Taxonomy" id="190721"/>
    <lineage>
        <taxon>Bacteria</taxon>
        <taxon>Pseudomonadati</taxon>
        <taxon>Pseudomonadota</taxon>
        <taxon>Betaproteobacteria</taxon>
        <taxon>Burkholderiales</taxon>
        <taxon>Burkholderiaceae</taxon>
        <taxon>Ralstonia</taxon>
    </lineage>
</organism>
<evidence type="ECO:0000313" key="1">
    <source>
        <dbReference type="EMBL" id="NMV39582.1"/>
    </source>
</evidence>
<sequence length="81" mass="8675">MVAAYGIVFRPALSSRHTEGLAIDMTIRWSDMLRITDAAGTVVAIENSPRNGGNSALHTVGASYGVKKLLSDPPHWSEDGH</sequence>
<evidence type="ECO:0000313" key="2">
    <source>
        <dbReference type="Proteomes" id="UP000575469"/>
    </source>
</evidence>
<proteinExistence type="predicted"/>
<dbReference type="AlphaFoldDB" id="A0A848NWZ7"/>
<dbReference type="Proteomes" id="UP000575469">
    <property type="component" value="Unassembled WGS sequence"/>
</dbReference>
<comment type="caution">
    <text evidence="1">The sequence shown here is derived from an EMBL/GenBank/DDBJ whole genome shotgun (WGS) entry which is preliminary data.</text>
</comment>
<dbReference type="SUPFAM" id="SSF55166">
    <property type="entry name" value="Hedgehog/DD-peptidase"/>
    <property type="match status" value="1"/>
</dbReference>
<reference evidence="1 2" key="1">
    <citation type="submission" date="2020-04" db="EMBL/GenBank/DDBJ databases">
        <title>Ralstonia insidiosa genome sequencing and assembly.</title>
        <authorList>
            <person name="Martins R.C.R."/>
            <person name="Perdigao-Neto L.V."/>
            <person name="Levin A.S.S."/>
            <person name="Costa S.F."/>
        </authorList>
    </citation>
    <scope>NUCLEOTIDE SEQUENCE [LARGE SCALE GENOMIC DNA]</scope>
    <source>
        <strain evidence="1 2">5047</strain>
    </source>
</reference>
<gene>
    <name evidence="1" type="ORF">HGR00_16830</name>
</gene>
<dbReference type="EMBL" id="JABBZM010000015">
    <property type="protein sequence ID" value="NMV39582.1"/>
    <property type="molecule type" value="Genomic_DNA"/>
</dbReference>
<protein>
    <submittedName>
        <fullName evidence="1">Uncharacterized protein</fullName>
    </submittedName>
</protein>